<dbReference type="EMBL" id="JAKRKC020000002">
    <property type="protein sequence ID" value="MCK2218992.1"/>
    <property type="molecule type" value="Genomic_DNA"/>
</dbReference>
<comment type="caution">
    <text evidence="2">The sequence shown here is derived from an EMBL/GenBank/DDBJ whole genome shotgun (WGS) entry which is preliminary data.</text>
</comment>
<dbReference type="Pfam" id="PF01740">
    <property type="entry name" value="STAS"/>
    <property type="match status" value="1"/>
</dbReference>
<keyword evidence="3" id="KW-1185">Reference proteome</keyword>
<dbReference type="SUPFAM" id="SSF52091">
    <property type="entry name" value="SpoIIaa-like"/>
    <property type="match status" value="1"/>
</dbReference>
<organism evidence="2 3">
    <name type="scientific">Actinomadura luzonensis</name>
    <dbReference type="NCBI Taxonomy" id="2805427"/>
    <lineage>
        <taxon>Bacteria</taxon>
        <taxon>Bacillati</taxon>
        <taxon>Actinomycetota</taxon>
        <taxon>Actinomycetes</taxon>
        <taxon>Streptosporangiales</taxon>
        <taxon>Thermomonosporaceae</taxon>
        <taxon>Actinomadura</taxon>
    </lineage>
</organism>
<gene>
    <name evidence="2" type="ORF">MF672_035130</name>
</gene>
<accession>A0ABT0G374</accession>
<evidence type="ECO:0000313" key="3">
    <source>
        <dbReference type="Proteomes" id="UP001317259"/>
    </source>
</evidence>
<reference evidence="2 3" key="1">
    <citation type="submission" date="2022-04" db="EMBL/GenBank/DDBJ databases">
        <title>Genome draft of Actinomadura sp. ATCC 31491.</title>
        <authorList>
            <person name="Shi X."/>
            <person name="Du Y."/>
        </authorList>
    </citation>
    <scope>NUCLEOTIDE SEQUENCE [LARGE SCALE GENOMIC DNA]</scope>
    <source>
        <strain evidence="2 3">ATCC 31491</strain>
    </source>
</reference>
<dbReference type="InterPro" id="IPR036513">
    <property type="entry name" value="STAS_dom_sf"/>
</dbReference>
<feature type="domain" description="STAS" evidence="1">
    <location>
        <begin position="12"/>
        <end position="91"/>
    </location>
</feature>
<proteinExistence type="predicted"/>
<evidence type="ECO:0000259" key="1">
    <source>
        <dbReference type="PROSITE" id="PS50801"/>
    </source>
</evidence>
<dbReference type="RefSeq" id="WP_242381829.1">
    <property type="nucleotide sequence ID" value="NZ_JAKRKC020000002.1"/>
</dbReference>
<sequence length="124" mass="12532">MAPTAPDDPGDFSIRIRSRGEILLIELGGPLSGAPVEITRMYLMKTLATQAVPAVVVDLGGLTGLDEPGCEVLRWATGEARRAGGRLVVTGGAALLGAGGAPGLEHRPTIEAGLAALTTPDPPG</sequence>
<dbReference type="InterPro" id="IPR002645">
    <property type="entry name" value="STAS_dom"/>
</dbReference>
<dbReference type="Gene3D" id="3.30.750.24">
    <property type="entry name" value="STAS domain"/>
    <property type="match status" value="1"/>
</dbReference>
<name>A0ABT0G374_9ACTN</name>
<evidence type="ECO:0000313" key="2">
    <source>
        <dbReference type="EMBL" id="MCK2218992.1"/>
    </source>
</evidence>
<dbReference type="PROSITE" id="PS50801">
    <property type="entry name" value="STAS"/>
    <property type="match status" value="1"/>
</dbReference>
<dbReference type="Proteomes" id="UP001317259">
    <property type="component" value="Unassembled WGS sequence"/>
</dbReference>
<protein>
    <submittedName>
        <fullName evidence="2">STAS domain-containing protein</fullName>
    </submittedName>
</protein>